<sequence length="591" mass="64938">MHSLIQYHTLPSWGRLLQIAVPGAALFIIVSWWLHRTLLTTRYPKNLPRLGQKEGVSWKDMRQRYMDDSLSMFNHIYENYSKKGIAVLIPVFGSCDEVILPNSSLQWLARQPDNVASSMQAQIDNICLDYTLGHEYAHDPWGGELVKTGLNPTLDAVCAVMNPEAVAGVDDVLGQPDDWKEIPLFPTCRALLGRVTLAFTLGDSPEGRKLCRDPDFVAVCYAVLDAMLGAAGDLAGVRPALRPLYGVWAARPVKAKLADMRRRFAPLYRERLALVDGQAAGEKKAAEEPRDLLQMLMRHAAAHRPRELRSLDAMTRRLAVSNFGSMHQSVLTLHNLILDVVGSDAGHGTVSALRGEVARVILGGSSDADVYDPATHTWTRAKAAALVRADSCARETQRVHSFLGRAVQRRVVAPSGLVTEDGVRLPRGAMVSVLTHQAQTDGELLPAETCDDSSSNSSSSGPEVYDPFRFARPRLAAAADTDAGAQRPAALGHLSFAATGPDYLPFSHGRHACPGRFFVDVELKMVLAALLMKYDVEFPEDYGGKRPPNVWFAGFGIPPWRRRCGCAGGVQRRRAWCRLGGCKALSWYRVL</sequence>
<proteinExistence type="inferred from homology"/>
<dbReference type="Proteomes" id="UP001392437">
    <property type="component" value="Unassembled WGS sequence"/>
</dbReference>
<evidence type="ECO:0000256" key="4">
    <source>
        <dbReference type="ARBA" id="ARBA00022723"/>
    </source>
</evidence>
<keyword evidence="13" id="KW-1185">Reference proteome</keyword>
<evidence type="ECO:0000256" key="3">
    <source>
        <dbReference type="ARBA" id="ARBA00022617"/>
    </source>
</evidence>
<dbReference type="InterPro" id="IPR036396">
    <property type="entry name" value="Cyt_P450_sf"/>
</dbReference>
<evidence type="ECO:0000256" key="6">
    <source>
        <dbReference type="ARBA" id="ARBA00023004"/>
    </source>
</evidence>
<name>A0AAW0QC90_9PEZI</name>
<reference evidence="12 13" key="1">
    <citation type="submission" date="2023-01" db="EMBL/GenBank/DDBJ databases">
        <title>Analysis of 21 Apiospora genomes using comparative genomics revels a genus with tremendous synthesis potential of carbohydrate active enzymes and secondary metabolites.</title>
        <authorList>
            <person name="Sorensen T."/>
        </authorList>
    </citation>
    <scope>NUCLEOTIDE SEQUENCE [LARGE SCALE GENOMIC DNA]</scope>
    <source>
        <strain evidence="12 13">CBS 117206</strain>
    </source>
</reference>
<keyword evidence="11" id="KW-0812">Transmembrane</keyword>
<dbReference type="InterPro" id="IPR002403">
    <property type="entry name" value="Cyt_P450_E_grp-IV"/>
</dbReference>
<dbReference type="GO" id="GO:0005506">
    <property type="term" value="F:iron ion binding"/>
    <property type="evidence" value="ECO:0007669"/>
    <property type="project" value="InterPro"/>
</dbReference>
<dbReference type="GO" id="GO:0004497">
    <property type="term" value="F:monooxygenase activity"/>
    <property type="evidence" value="ECO:0007669"/>
    <property type="project" value="UniProtKB-KW"/>
</dbReference>
<keyword evidence="6 8" id="KW-0408">Iron</keyword>
<dbReference type="AlphaFoldDB" id="A0AAW0QC90"/>
<dbReference type="PANTHER" id="PTHR46206:SF1">
    <property type="entry name" value="P450, PUTATIVE (EUROFUNG)-RELATED"/>
    <property type="match status" value="1"/>
</dbReference>
<evidence type="ECO:0000313" key="12">
    <source>
        <dbReference type="EMBL" id="KAK8099946.1"/>
    </source>
</evidence>
<dbReference type="PRINTS" id="PR00465">
    <property type="entry name" value="EP450IV"/>
</dbReference>
<accession>A0AAW0QC90</accession>
<evidence type="ECO:0008006" key="14">
    <source>
        <dbReference type="Google" id="ProtNLM"/>
    </source>
</evidence>
<evidence type="ECO:0000256" key="7">
    <source>
        <dbReference type="ARBA" id="ARBA00023033"/>
    </source>
</evidence>
<evidence type="ECO:0000256" key="5">
    <source>
        <dbReference type="ARBA" id="ARBA00023002"/>
    </source>
</evidence>
<keyword evidence="3 8" id="KW-0349">Heme</keyword>
<keyword evidence="11" id="KW-0472">Membrane</keyword>
<dbReference type="PANTHER" id="PTHR46206">
    <property type="entry name" value="CYTOCHROME P450"/>
    <property type="match status" value="1"/>
</dbReference>
<keyword evidence="5 9" id="KW-0560">Oxidoreductase</keyword>
<dbReference type="GO" id="GO:0020037">
    <property type="term" value="F:heme binding"/>
    <property type="evidence" value="ECO:0007669"/>
    <property type="project" value="InterPro"/>
</dbReference>
<feature type="transmembrane region" description="Helical" evidence="11">
    <location>
        <begin position="12"/>
        <end position="34"/>
    </location>
</feature>
<evidence type="ECO:0000256" key="1">
    <source>
        <dbReference type="ARBA" id="ARBA00001971"/>
    </source>
</evidence>
<dbReference type="InterPro" id="IPR017972">
    <property type="entry name" value="Cyt_P450_CS"/>
</dbReference>
<gene>
    <name evidence="12" type="ORF">PG999_010320</name>
</gene>
<evidence type="ECO:0000313" key="13">
    <source>
        <dbReference type="Proteomes" id="UP001392437"/>
    </source>
</evidence>
<dbReference type="Gene3D" id="1.10.630.10">
    <property type="entry name" value="Cytochrome P450"/>
    <property type="match status" value="1"/>
</dbReference>
<dbReference type="PROSITE" id="PS00086">
    <property type="entry name" value="CYTOCHROME_P450"/>
    <property type="match status" value="1"/>
</dbReference>
<dbReference type="SUPFAM" id="SSF48264">
    <property type="entry name" value="Cytochrome P450"/>
    <property type="match status" value="1"/>
</dbReference>
<feature type="region of interest" description="Disordered" evidence="10">
    <location>
        <begin position="442"/>
        <end position="464"/>
    </location>
</feature>
<evidence type="ECO:0000256" key="8">
    <source>
        <dbReference type="PIRSR" id="PIRSR602403-1"/>
    </source>
</evidence>
<comment type="similarity">
    <text evidence="2 9">Belongs to the cytochrome P450 family.</text>
</comment>
<evidence type="ECO:0000256" key="9">
    <source>
        <dbReference type="RuleBase" id="RU000461"/>
    </source>
</evidence>
<keyword evidence="11" id="KW-1133">Transmembrane helix</keyword>
<evidence type="ECO:0000256" key="11">
    <source>
        <dbReference type="SAM" id="Phobius"/>
    </source>
</evidence>
<protein>
    <recommendedName>
        <fullName evidence="14">Cytochrome P450</fullName>
    </recommendedName>
</protein>
<feature type="binding site" description="axial binding residue" evidence="8">
    <location>
        <position position="513"/>
    </location>
    <ligand>
        <name>heme</name>
        <dbReference type="ChEBI" id="CHEBI:30413"/>
    </ligand>
    <ligandPart>
        <name>Fe</name>
        <dbReference type="ChEBI" id="CHEBI:18248"/>
    </ligandPart>
</feature>
<evidence type="ECO:0000256" key="2">
    <source>
        <dbReference type="ARBA" id="ARBA00010617"/>
    </source>
</evidence>
<keyword evidence="7 9" id="KW-0503">Monooxygenase</keyword>
<dbReference type="InterPro" id="IPR001128">
    <property type="entry name" value="Cyt_P450"/>
</dbReference>
<comment type="caution">
    <text evidence="12">The sequence shown here is derived from an EMBL/GenBank/DDBJ whole genome shotgun (WGS) entry which is preliminary data.</text>
</comment>
<organism evidence="12 13">
    <name type="scientific">Apiospora kogelbergensis</name>
    <dbReference type="NCBI Taxonomy" id="1337665"/>
    <lineage>
        <taxon>Eukaryota</taxon>
        <taxon>Fungi</taxon>
        <taxon>Dikarya</taxon>
        <taxon>Ascomycota</taxon>
        <taxon>Pezizomycotina</taxon>
        <taxon>Sordariomycetes</taxon>
        <taxon>Xylariomycetidae</taxon>
        <taxon>Amphisphaeriales</taxon>
        <taxon>Apiosporaceae</taxon>
        <taxon>Apiospora</taxon>
    </lineage>
</organism>
<evidence type="ECO:0000256" key="10">
    <source>
        <dbReference type="SAM" id="MobiDB-lite"/>
    </source>
</evidence>
<comment type="cofactor">
    <cofactor evidence="1 8">
        <name>heme</name>
        <dbReference type="ChEBI" id="CHEBI:30413"/>
    </cofactor>
</comment>
<keyword evidence="4 8" id="KW-0479">Metal-binding</keyword>
<dbReference type="Pfam" id="PF00067">
    <property type="entry name" value="p450"/>
    <property type="match status" value="1"/>
</dbReference>
<dbReference type="GO" id="GO:0016705">
    <property type="term" value="F:oxidoreductase activity, acting on paired donors, with incorporation or reduction of molecular oxygen"/>
    <property type="evidence" value="ECO:0007669"/>
    <property type="project" value="InterPro"/>
</dbReference>
<dbReference type="CDD" id="cd11041">
    <property type="entry name" value="CYP503A1-like"/>
    <property type="match status" value="1"/>
</dbReference>
<dbReference type="EMBL" id="JAQQWP010000009">
    <property type="protein sequence ID" value="KAK8099946.1"/>
    <property type="molecule type" value="Genomic_DNA"/>
</dbReference>